<dbReference type="Gene3D" id="2.60.40.150">
    <property type="entry name" value="C2 domain"/>
    <property type="match status" value="1"/>
</dbReference>
<dbReference type="Gene3D" id="3.30.200.20">
    <property type="entry name" value="Phosphorylase Kinase, domain 1"/>
    <property type="match status" value="1"/>
</dbReference>
<dbReference type="SUPFAM" id="SSF49562">
    <property type="entry name" value="C2 domain (Calcium/lipid-binding domain, CaLB)"/>
    <property type="match status" value="1"/>
</dbReference>
<feature type="region of interest" description="Disordered" evidence="8">
    <location>
        <begin position="806"/>
        <end position="859"/>
    </location>
</feature>
<dbReference type="InterPro" id="IPR000719">
    <property type="entry name" value="Prot_kinase_dom"/>
</dbReference>
<keyword evidence="5" id="KW-0418">Kinase</keyword>
<keyword evidence="2" id="KW-0597">Phosphoprotein</keyword>
<reference evidence="11 12" key="1">
    <citation type="submission" date="2021-08" db="EMBL/GenBank/DDBJ databases">
        <title>Draft Genome Sequence of Phanerochaete sordida strain YK-624.</title>
        <authorList>
            <person name="Mori T."/>
            <person name="Dohra H."/>
            <person name="Suzuki T."/>
            <person name="Kawagishi H."/>
            <person name="Hirai H."/>
        </authorList>
    </citation>
    <scope>NUCLEOTIDE SEQUENCE [LARGE SCALE GENOMIC DNA]</scope>
    <source>
        <strain evidence="11 12">YK-624</strain>
    </source>
</reference>
<evidence type="ECO:0000256" key="8">
    <source>
        <dbReference type="SAM" id="MobiDB-lite"/>
    </source>
</evidence>
<evidence type="ECO:0000256" key="2">
    <source>
        <dbReference type="ARBA" id="ARBA00022553"/>
    </source>
</evidence>
<gene>
    <name evidence="11" type="ORF">PsYK624_001940</name>
</gene>
<proteinExistence type="predicted"/>
<dbReference type="SMART" id="SM00220">
    <property type="entry name" value="S_TKc"/>
    <property type="match status" value="1"/>
</dbReference>
<dbReference type="InterPro" id="IPR017441">
    <property type="entry name" value="Protein_kinase_ATP_BS"/>
</dbReference>
<dbReference type="PROSITE" id="PS51285">
    <property type="entry name" value="AGC_KINASE_CTER"/>
    <property type="match status" value="1"/>
</dbReference>
<name>A0A9P3FXG5_9APHY</name>
<dbReference type="InterPro" id="IPR000961">
    <property type="entry name" value="AGC-kinase_C"/>
</dbReference>
<dbReference type="GO" id="GO:0004674">
    <property type="term" value="F:protein serine/threonine kinase activity"/>
    <property type="evidence" value="ECO:0007669"/>
    <property type="project" value="UniProtKB-KW"/>
</dbReference>
<dbReference type="CDD" id="cd11651">
    <property type="entry name" value="YPK1_N_like"/>
    <property type="match status" value="1"/>
</dbReference>
<evidence type="ECO:0000256" key="1">
    <source>
        <dbReference type="ARBA" id="ARBA00022527"/>
    </source>
</evidence>
<dbReference type="Gene3D" id="1.10.510.10">
    <property type="entry name" value="Transferase(Phosphotransferase) domain 1"/>
    <property type="match status" value="1"/>
</dbReference>
<comment type="caution">
    <text evidence="11">The sequence shown here is derived from an EMBL/GenBank/DDBJ whole genome shotgun (WGS) entry which is preliminary data.</text>
</comment>
<dbReference type="OrthoDB" id="63267at2759"/>
<feature type="compositionally biased region" description="Low complexity" evidence="8">
    <location>
        <begin position="275"/>
        <end position="286"/>
    </location>
</feature>
<dbReference type="AlphaFoldDB" id="A0A9P3FXG5"/>
<feature type="compositionally biased region" description="Low complexity" evidence="8">
    <location>
        <begin position="162"/>
        <end position="183"/>
    </location>
</feature>
<evidence type="ECO:0000256" key="6">
    <source>
        <dbReference type="ARBA" id="ARBA00022840"/>
    </source>
</evidence>
<dbReference type="PROSITE" id="PS00107">
    <property type="entry name" value="PROTEIN_KINASE_ATP"/>
    <property type="match status" value="1"/>
</dbReference>
<dbReference type="InterPro" id="IPR011009">
    <property type="entry name" value="Kinase-like_dom_sf"/>
</dbReference>
<feature type="domain" description="AGC-kinase C-terminal" evidence="10">
    <location>
        <begin position="666"/>
        <end position="807"/>
    </location>
</feature>
<dbReference type="Pfam" id="PF00433">
    <property type="entry name" value="Pkinase_C"/>
    <property type="match status" value="2"/>
</dbReference>
<keyword evidence="3" id="KW-0808">Transferase</keyword>
<feature type="region of interest" description="Disordered" evidence="8">
    <location>
        <begin position="273"/>
        <end position="302"/>
    </location>
</feature>
<dbReference type="PROSITE" id="PS00108">
    <property type="entry name" value="PROTEIN_KINASE_ST"/>
    <property type="match status" value="1"/>
</dbReference>
<feature type="compositionally biased region" description="Low complexity" evidence="8">
    <location>
        <begin position="30"/>
        <end position="63"/>
    </location>
</feature>
<feature type="compositionally biased region" description="Basic and acidic residues" evidence="8">
    <location>
        <begin position="144"/>
        <end position="155"/>
    </location>
</feature>
<dbReference type="SMART" id="SM00133">
    <property type="entry name" value="S_TK_X"/>
    <property type="match status" value="1"/>
</dbReference>
<dbReference type="PANTHER" id="PTHR24351">
    <property type="entry name" value="RIBOSOMAL PROTEIN S6 KINASE"/>
    <property type="match status" value="1"/>
</dbReference>
<evidence type="ECO:0000259" key="10">
    <source>
        <dbReference type="PROSITE" id="PS51285"/>
    </source>
</evidence>
<feature type="compositionally biased region" description="Acidic residues" evidence="8">
    <location>
        <begin position="822"/>
        <end position="837"/>
    </location>
</feature>
<accession>A0A9P3FXG5</accession>
<dbReference type="EMBL" id="BPQB01000001">
    <property type="protein sequence ID" value="GJE84119.1"/>
    <property type="molecule type" value="Genomic_DNA"/>
</dbReference>
<feature type="domain" description="Protein kinase" evidence="9">
    <location>
        <begin position="406"/>
        <end position="665"/>
    </location>
</feature>
<evidence type="ECO:0000256" key="3">
    <source>
        <dbReference type="ARBA" id="ARBA00022679"/>
    </source>
</evidence>
<dbReference type="Pfam" id="PF00168">
    <property type="entry name" value="C2"/>
    <property type="match status" value="2"/>
</dbReference>
<evidence type="ECO:0000256" key="7">
    <source>
        <dbReference type="PROSITE-ProRule" id="PRU10141"/>
    </source>
</evidence>
<dbReference type="Pfam" id="PF00069">
    <property type="entry name" value="Pkinase"/>
    <property type="match status" value="1"/>
</dbReference>
<evidence type="ECO:0000256" key="5">
    <source>
        <dbReference type="ARBA" id="ARBA00022777"/>
    </source>
</evidence>
<dbReference type="PROSITE" id="PS50011">
    <property type="entry name" value="PROTEIN_KINASE_DOM"/>
    <property type="match status" value="1"/>
</dbReference>
<feature type="compositionally biased region" description="Polar residues" evidence="8">
    <location>
        <begin position="134"/>
        <end position="143"/>
    </location>
</feature>
<evidence type="ECO:0000313" key="11">
    <source>
        <dbReference type="EMBL" id="GJE84119.1"/>
    </source>
</evidence>
<feature type="region of interest" description="Disordered" evidence="8">
    <location>
        <begin position="1"/>
        <end position="194"/>
    </location>
</feature>
<keyword evidence="1" id="KW-0723">Serine/threonine-protein kinase</keyword>
<dbReference type="SMART" id="SM00239">
    <property type="entry name" value="C2"/>
    <property type="match status" value="1"/>
</dbReference>
<protein>
    <submittedName>
        <fullName evidence="11">Pkinase-domain-containing protein</fullName>
    </submittedName>
</protein>
<dbReference type="InterPro" id="IPR000008">
    <property type="entry name" value="C2_dom"/>
</dbReference>
<dbReference type="InterPro" id="IPR008271">
    <property type="entry name" value="Ser/Thr_kinase_AS"/>
</dbReference>
<evidence type="ECO:0000259" key="9">
    <source>
        <dbReference type="PROSITE" id="PS50011"/>
    </source>
</evidence>
<dbReference type="SUPFAM" id="SSF56112">
    <property type="entry name" value="Protein kinase-like (PK-like)"/>
    <property type="match status" value="1"/>
</dbReference>
<evidence type="ECO:0000313" key="12">
    <source>
        <dbReference type="Proteomes" id="UP000703269"/>
    </source>
</evidence>
<dbReference type="FunFam" id="1.10.510.10:FF:000008">
    <property type="entry name" value="Non-specific serine/threonine protein kinase"/>
    <property type="match status" value="1"/>
</dbReference>
<organism evidence="11 12">
    <name type="scientific">Phanerochaete sordida</name>
    <dbReference type="NCBI Taxonomy" id="48140"/>
    <lineage>
        <taxon>Eukaryota</taxon>
        <taxon>Fungi</taxon>
        <taxon>Dikarya</taxon>
        <taxon>Basidiomycota</taxon>
        <taxon>Agaricomycotina</taxon>
        <taxon>Agaricomycetes</taxon>
        <taxon>Polyporales</taxon>
        <taxon>Phanerochaetaceae</taxon>
        <taxon>Phanerochaete</taxon>
    </lineage>
</organism>
<dbReference type="InterPro" id="IPR035892">
    <property type="entry name" value="C2_domain_sf"/>
</dbReference>
<evidence type="ECO:0000256" key="4">
    <source>
        <dbReference type="ARBA" id="ARBA00022741"/>
    </source>
</evidence>
<dbReference type="FunFam" id="3.30.200.20:FF:000116">
    <property type="entry name" value="Non-specific serine/threonine protein kinase"/>
    <property type="match status" value="1"/>
</dbReference>
<dbReference type="GO" id="GO:0005524">
    <property type="term" value="F:ATP binding"/>
    <property type="evidence" value="ECO:0007669"/>
    <property type="project" value="UniProtKB-UniRule"/>
</dbReference>
<dbReference type="InterPro" id="IPR017892">
    <property type="entry name" value="Pkinase_C"/>
</dbReference>
<sequence length="859" mass="93523">MLKFWPSTPADLTPRADPNGRERPNPFDQLAPLSPSAASTPPVATPSIAVSTGPTTPTGTLPGHQQMLGVHHPLLSPSISAPNGSDLHSPHLHPPPAMPLTPGGATSFAAPTTSLSLHAPEFTMQQPPPPKRTLTASKLSQEQKSAESDAADRKQPSKLQPSGIAKSASGSSSSSANGSTLSAPASNTSNGVAGPSRGQIHVKLIQARGLNVRSSRAKPYVVVQFEQNEFVSRDPIEETEKEVKGVATNLSRNSSSNALSALGAISDKINAKTNGRGSISASSSTKGSREHTPSSSVSSSKSGIGPLAAGMFGAKIQAHNPVWKHEVSFDVTSDTSLITFNIYDRSVNDLGFLGTMQIKPVLVHEHTVDQWYKLRPYENEPVAGEMRVQMTFEAYKTKRALTPRDFEFLKLIGRGTFGRVFQVRKKDTKRIYAMKVLSKREIVAKQEVAHTIGERKILQRSLESPFLVGLKFSFQTETDLYLVTDFKSGGELFWHLQRETKFSEERARFYVAELVLALEHLHKYDIVYRDLKPENILLDATGHVALCDFGLSKPDLRSDELTNTFCGTTEYLAPEVLLDEHGYSKLVDFWSLGVLLFEMCCGWSPFYAEDTNQMYKNICFGKIRFPKGVIGEEGKQFVKGLLNRNPKHRLGAQRDAAELKEHPFFKDIDWRALALKQVTPPFKPVVESDESVANFDPEFTSADVRDAGPDGIVDLDEEDPSGDWVSLSQSLTASTMHTPNGPLGSDRPATTVAAAPAAAPAEKPIATAKGIDIGGRAKKQESPLTSSVQENFRGFTYHGGESLVPASAGILGPGAQHGDEQAVQDEEFDQQDDEDEGLVGRYRRRGEGMLDGFDEDMHA</sequence>
<keyword evidence="4 7" id="KW-0547">Nucleotide-binding</keyword>
<keyword evidence="6 7" id="KW-0067">ATP-binding</keyword>
<feature type="binding site" evidence="7">
    <location>
        <position position="445"/>
    </location>
    <ligand>
        <name>ATP</name>
        <dbReference type="ChEBI" id="CHEBI:30616"/>
    </ligand>
</feature>
<dbReference type="Proteomes" id="UP000703269">
    <property type="component" value="Unassembled WGS sequence"/>
</dbReference>
<keyword evidence="12" id="KW-1185">Reference proteome</keyword>